<organism evidence="1 2">
    <name type="scientific">Bifidobacterium catenulatum subsp. kashiwanohense</name>
    <dbReference type="NCBI Taxonomy" id="630129"/>
    <lineage>
        <taxon>Bacteria</taxon>
        <taxon>Bacillati</taxon>
        <taxon>Actinomycetota</taxon>
        <taxon>Actinomycetes</taxon>
        <taxon>Bifidobacteriales</taxon>
        <taxon>Bifidobacteriaceae</taxon>
        <taxon>Bifidobacterium</taxon>
    </lineage>
</organism>
<dbReference type="AlphaFoldDB" id="A0AA43P7C5"/>
<reference evidence="1" key="2">
    <citation type="journal article" date="2023" name="Gut Microbes">
        <title>Characterization of Bifidobacterium kashiwanohense that utilizes both milk- and plant-derived oligosaccharides.</title>
        <authorList>
            <person name="Orihara K."/>
            <person name="Yahagi K."/>
            <person name="Saito Y."/>
            <person name="Watanabe Y."/>
            <person name="Sasai T."/>
            <person name="Hara T."/>
            <person name="Tsukuda N."/>
            <person name="Oki K."/>
            <person name="Fujimoto J."/>
            <person name="Matsuki T."/>
        </authorList>
    </citation>
    <scope>NUCLEOTIDE SEQUENCE</scope>
    <source>
        <strain evidence="1">YIT 13062</strain>
    </source>
</reference>
<proteinExistence type="predicted"/>
<accession>A0AA43P7C5</accession>
<dbReference type="RefSeq" id="WP_281105904.1">
    <property type="nucleotide sequence ID" value="NZ_JAOPMH010000007.1"/>
</dbReference>
<protein>
    <submittedName>
        <fullName evidence="1">Uncharacterized protein</fullName>
    </submittedName>
</protein>
<reference evidence="1" key="1">
    <citation type="submission" date="2022-09" db="EMBL/GenBank/DDBJ databases">
        <authorList>
            <person name="Orihara K."/>
        </authorList>
    </citation>
    <scope>NUCLEOTIDE SEQUENCE</scope>
    <source>
        <strain evidence="1">YIT 13062</strain>
    </source>
</reference>
<name>A0AA43P7C5_9BIFI</name>
<gene>
    <name evidence="1" type="ORF">OB951_07260</name>
</gene>
<comment type="caution">
    <text evidence="1">The sequence shown here is derived from an EMBL/GenBank/DDBJ whole genome shotgun (WGS) entry which is preliminary data.</text>
</comment>
<dbReference type="Proteomes" id="UP001161916">
    <property type="component" value="Unassembled WGS sequence"/>
</dbReference>
<evidence type="ECO:0000313" key="1">
    <source>
        <dbReference type="EMBL" id="MDH7890387.1"/>
    </source>
</evidence>
<sequence>MNDGLFSMEEKREGNDGKAMVSFMVPAALKNELQERARQLHITATRLMAEAIQLRLRKNDGANDMDRIGADEFVKGNAIRTLIAARLTDESPAQAWVIAYRAGWNDALDFCIQAEQALDKEEDK</sequence>
<dbReference type="EMBL" id="JAOPMH010000007">
    <property type="protein sequence ID" value="MDH7890387.1"/>
    <property type="molecule type" value="Genomic_DNA"/>
</dbReference>
<evidence type="ECO:0000313" key="2">
    <source>
        <dbReference type="Proteomes" id="UP001161916"/>
    </source>
</evidence>